<proteinExistence type="inferred from homology"/>
<evidence type="ECO:0000256" key="3">
    <source>
        <dbReference type="ARBA" id="ARBA00022801"/>
    </source>
</evidence>
<dbReference type="AlphaFoldDB" id="A0A6I6MIA6"/>
<name>A0A6I6MIA6_9CAUL</name>
<organism evidence="6 7">
    <name type="scientific">Terricaulis silvestris</name>
    <dbReference type="NCBI Taxonomy" id="2686094"/>
    <lineage>
        <taxon>Bacteria</taxon>
        <taxon>Pseudomonadati</taxon>
        <taxon>Pseudomonadota</taxon>
        <taxon>Alphaproteobacteria</taxon>
        <taxon>Caulobacterales</taxon>
        <taxon>Caulobacteraceae</taxon>
        <taxon>Terricaulis</taxon>
    </lineage>
</organism>
<evidence type="ECO:0000256" key="2">
    <source>
        <dbReference type="ARBA" id="ARBA00022723"/>
    </source>
</evidence>
<dbReference type="PROSITE" id="PS00523">
    <property type="entry name" value="SULFATASE_1"/>
    <property type="match status" value="1"/>
</dbReference>
<evidence type="ECO:0000313" key="7">
    <source>
        <dbReference type="Proteomes" id="UP000431269"/>
    </source>
</evidence>
<gene>
    <name evidence="6" type="primary">atsA_1</name>
    <name evidence="6" type="ORF">DSM104635_01626</name>
</gene>
<dbReference type="KEGG" id="tsv:DSM104635_01626"/>
<dbReference type="PANTHER" id="PTHR42693">
    <property type="entry name" value="ARYLSULFATASE FAMILY MEMBER"/>
    <property type="match status" value="1"/>
</dbReference>
<dbReference type="PANTHER" id="PTHR42693:SF53">
    <property type="entry name" value="ENDO-4-O-SULFATASE"/>
    <property type="match status" value="1"/>
</dbReference>
<evidence type="ECO:0000259" key="5">
    <source>
        <dbReference type="Pfam" id="PF00884"/>
    </source>
</evidence>
<dbReference type="RefSeq" id="WP_158765705.1">
    <property type="nucleotide sequence ID" value="NZ_CP047045.1"/>
</dbReference>
<evidence type="ECO:0000256" key="1">
    <source>
        <dbReference type="ARBA" id="ARBA00008779"/>
    </source>
</evidence>
<evidence type="ECO:0000313" key="6">
    <source>
        <dbReference type="EMBL" id="QGZ94795.1"/>
    </source>
</evidence>
<keyword evidence="2" id="KW-0479">Metal-binding</keyword>
<accession>A0A6I6MIA6</accession>
<reference evidence="7" key="1">
    <citation type="submission" date="2019-12" db="EMBL/GenBank/DDBJ databases">
        <title>Complete genome of Terracaulis silvestris 0127_4.</title>
        <authorList>
            <person name="Vieira S."/>
            <person name="Riedel T."/>
            <person name="Sproer C."/>
            <person name="Pascual J."/>
            <person name="Boedeker C."/>
            <person name="Overmann J."/>
        </authorList>
    </citation>
    <scope>NUCLEOTIDE SEQUENCE [LARGE SCALE GENOMIC DNA]</scope>
    <source>
        <strain evidence="7">0127_4</strain>
    </source>
</reference>
<dbReference type="InterPro" id="IPR017850">
    <property type="entry name" value="Alkaline_phosphatase_core_sf"/>
</dbReference>
<dbReference type="InterPro" id="IPR024607">
    <property type="entry name" value="Sulfatase_CS"/>
</dbReference>
<dbReference type="GO" id="GO:0004065">
    <property type="term" value="F:arylsulfatase activity"/>
    <property type="evidence" value="ECO:0007669"/>
    <property type="project" value="UniProtKB-EC"/>
</dbReference>
<keyword evidence="4" id="KW-0106">Calcium</keyword>
<dbReference type="Pfam" id="PF00884">
    <property type="entry name" value="Sulfatase"/>
    <property type="match status" value="1"/>
</dbReference>
<dbReference type="Proteomes" id="UP000431269">
    <property type="component" value="Chromosome"/>
</dbReference>
<dbReference type="Gene3D" id="3.40.720.10">
    <property type="entry name" value="Alkaline Phosphatase, subunit A"/>
    <property type="match status" value="1"/>
</dbReference>
<dbReference type="SUPFAM" id="SSF53649">
    <property type="entry name" value="Alkaline phosphatase-like"/>
    <property type="match status" value="1"/>
</dbReference>
<protein>
    <submittedName>
        <fullName evidence="6">Arylsulfatase</fullName>
        <ecNumber evidence="6">3.1.6.1</ecNumber>
    </submittedName>
</protein>
<keyword evidence="3 6" id="KW-0378">Hydrolase</keyword>
<dbReference type="Gene3D" id="3.30.1120.10">
    <property type="match status" value="1"/>
</dbReference>
<dbReference type="InterPro" id="IPR000917">
    <property type="entry name" value="Sulfatase_N"/>
</dbReference>
<sequence length="546" mass="60289">MKRLVIGVGVLALLALGGFLAFKQYGYYLPGIISNIRDPIAPYHEVTWSSGPAHAAEGVRPPNVIVIVADDLGFNDISINGGVGGGVVRTPNIDALAQQGVSVVQAYASNATCSPSRAAIMTGRYPTRFGFEFTGAPQAFARYLSHSDSNALHQPIFHNERVADMPPLEELGVPASEVTIAEVMHDQGYHTLHLGKWHLGEAPEMRPEAQGFDESLGFMAGAAMYMRPNDPDVINAELPFDPIDRFLWANLPYAVQLNGGQRFRPRGYMTDYLAEQASAAIVANRNRPFFMYLAFNAPHTPLQATRADYDALSGIPDHTERVYGAMITALDRGVGRVMETLREQGLDENTLVIFTSDNGGAWYVGLPNINRPYRGWKATFFEGGIRTPFFARWLARLPAATRVEGPVTHMDIFATAAAAAGAPAAQNLDGVDLLPYLTGRAQGAPHRRLFWRSGPYRVVRDGDWKLQVSETPDRAWLFNLRDDPTERRDLSTAEPQRVAAMRAMIEAQNAQMPAPLWPALIEGAVRIDVPLNTPWREEQEYIYWSN</sequence>
<feature type="domain" description="Sulfatase N-terminal" evidence="5">
    <location>
        <begin position="62"/>
        <end position="421"/>
    </location>
</feature>
<dbReference type="GO" id="GO:0046872">
    <property type="term" value="F:metal ion binding"/>
    <property type="evidence" value="ECO:0007669"/>
    <property type="project" value="UniProtKB-KW"/>
</dbReference>
<keyword evidence="7" id="KW-1185">Reference proteome</keyword>
<dbReference type="InterPro" id="IPR050738">
    <property type="entry name" value="Sulfatase"/>
</dbReference>
<dbReference type="EC" id="3.1.6.1" evidence="6"/>
<comment type="similarity">
    <text evidence="1">Belongs to the sulfatase family.</text>
</comment>
<evidence type="ECO:0000256" key="4">
    <source>
        <dbReference type="ARBA" id="ARBA00022837"/>
    </source>
</evidence>
<dbReference type="EMBL" id="CP047045">
    <property type="protein sequence ID" value="QGZ94795.1"/>
    <property type="molecule type" value="Genomic_DNA"/>
</dbReference>